<evidence type="ECO:0000259" key="2">
    <source>
        <dbReference type="Pfam" id="PF05569"/>
    </source>
</evidence>
<dbReference type="CDD" id="cd07341">
    <property type="entry name" value="M56_BlaR1_MecR1_like"/>
    <property type="match status" value="1"/>
</dbReference>
<organism evidence="3 4">
    <name type="scientific">Spirosoma rhododendri</name>
    <dbReference type="NCBI Taxonomy" id="2728024"/>
    <lineage>
        <taxon>Bacteria</taxon>
        <taxon>Pseudomonadati</taxon>
        <taxon>Bacteroidota</taxon>
        <taxon>Cytophagia</taxon>
        <taxon>Cytophagales</taxon>
        <taxon>Cytophagaceae</taxon>
        <taxon>Spirosoma</taxon>
    </lineage>
</organism>
<dbReference type="EMBL" id="CP051677">
    <property type="protein sequence ID" value="QJD78434.1"/>
    <property type="molecule type" value="Genomic_DNA"/>
</dbReference>
<keyword evidence="1" id="KW-0472">Membrane</keyword>
<dbReference type="InterPro" id="IPR052173">
    <property type="entry name" value="Beta-lactam_resp_regulator"/>
</dbReference>
<feature type="domain" description="Peptidase M56" evidence="2">
    <location>
        <begin position="160"/>
        <end position="252"/>
    </location>
</feature>
<dbReference type="RefSeq" id="WP_169550408.1">
    <property type="nucleotide sequence ID" value="NZ_CP051677.1"/>
</dbReference>
<dbReference type="AlphaFoldDB" id="A0A7L5DJ48"/>
<proteinExistence type="predicted"/>
<feature type="transmembrane region" description="Helical" evidence="1">
    <location>
        <begin position="88"/>
        <end position="107"/>
    </location>
</feature>
<name>A0A7L5DJ48_9BACT</name>
<protein>
    <submittedName>
        <fullName evidence="3">M56 family metallopeptidase</fullName>
    </submittedName>
</protein>
<dbReference type="Proteomes" id="UP000501128">
    <property type="component" value="Chromosome"/>
</dbReference>
<accession>A0A7L5DJ48</accession>
<keyword evidence="1" id="KW-1133">Transmembrane helix</keyword>
<dbReference type="PANTHER" id="PTHR34978:SF3">
    <property type="entry name" value="SLR0241 PROTEIN"/>
    <property type="match status" value="1"/>
</dbReference>
<dbReference type="KEGG" id="srho:HH216_08360"/>
<keyword evidence="4" id="KW-1185">Reference proteome</keyword>
<evidence type="ECO:0000256" key="1">
    <source>
        <dbReference type="SAM" id="Phobius"/>
    </source>
</evidence>
<dbReference type="Pfam" id="PF05569">
    <property type="entry name" value="Peptidase_M56"/>
    <property type="match status" value="1"/>
</dbReference>
<feature type="transmembrane region" description="Helical" evidence="1">
    <location>
        <begin position="6"/>
        <end position="24"/>
    </location>
</feature>
<sequence length="270" mass="30331">MNAIDYFLRSTLYLLLFAGCYQLLLRRTTYFDLNRAYLLLSLFASLLLPFASIPESAGETLPTGVITLPSITVGRQPQPMAFDWSVPVMLWIVYGAGTLVMLLRLAWRLRAVHQLIRHGSAQPQGGYVLIRLAHNQVASFSFGRYLVLNRTDADNPPAALLRHEEAHIRQRHTIDVLILEIAQAVFWFNPTLLYYKRALQEVHEFLADKAAAGQVNTSYAHQLVSYALDAPVAALTTPFISFSTLKQRVIMLQKPASPAGPCSAMRWCFP</sequence>
<evidence type="ECO:0000313" key="3">
    <source>
        <dbReference type="EMBL" id="QJD78434.1"/>
    </source>
</evidence>
<dbReference type="PANTHER" id="PTHR34978">
    <property type="entry name" value="POSSIBLE SENSOR-TRANSDUCER PROTEIN BLAR"/>
    <property type="match status" value="1"/>
</dbReference>
<keyword evidence="1" id="KW-0812">Transmembrane</keyword>
<reference evidence="3 4" key="1">
    <citation type="submission" date="2020-04" db="EMBL/GenBank/DDBJ databases">
        <title>Genome sequencing of novel species.</title>
        <authorList>
            <person name="Heo J."/>
            <person name="Kim S.-J."/>
            <person name="Kim J.-S."/>
            <person name="Hong S.-B."/>
            <person name="Kwon S.-W."/>
        </authorList>
    </citation>
    <scope>NUCLEOTIDE SEQUENCE [LARGE SCALE GENOMIC DNA]</scope>
    <source>
        <strain evidence="3 4">CJU-R4</strain>
    </source>
</reference>
<feature type="transmembrane region" description="Helical" evidence="1">
    <location>
        <begin position="36"/>
        <end position="53"/>
    </location>
</feature>
<evidence type="ECO:0000313" key="4">
    <source>
        <dbReference type="Proteomes" id="UP000501128"/>
    </source>
</evidence>
<dbReference type="InterPro" id="IPR008756">
    <property type="entry name" value="Peptidase_M56"/>
</dbReference>
<gene>
    <name evidence="3" type="ORF">HH216_08360</name>
</gene>